<dbReference type="Proteomes" id="UP000320643">
    <property type="component" value="Unassembled WGS sequence"/>
</dbReference>
<dbReference type="RefSeq" id="WP_143372414.1">
    <property type="nucleotide sequence ID" value="NZ_VJVZ01000003.1"/>
</dbReference>
<dbReference type="AlphaFoldDB" id="A0A552V5J8"/>
<dbReference type="EMBL" id="VJVZ01000003">
    <property type="protein sequence ID" value="TRW25750.1"/>
    <property type="molecule type" value="Genomic_DNA"/>
</dbReference>
<feature type="transmembrane region" description="Helical" evidence="1">
    <location>
        <begin position="48"/>
        <end position="67"/>
    </location>
</feature>
<feature type="transmembrane region" description="Helical" evidence="1">
    <location>
        <begin position="373"/>
        <end position="392"/>
    </location>
</feature>
<gene>
    <name evidence="3" type="ORF">FMM05_05885</name>
</gene>
<feature type="domain" description="YdbS-like PH" evidence="2">
    <location>
        <begin position="264"/>
        <end position="348"/>
    </location>
</feature>
<feature type="domain" description="YdbS-like PH" evidence="2">
    <location>
        <begin position="418"/>
        <end position="490"/>
    </location>
</feature>
<evidence type="ECO:0000313" key="3">
    <source>
        <dbReference type="EMBL" id="TRW25750.1"/>
    </source>
</evidence>
<accession>A0A552V5J8</accession>
<dbReference type="PIRSF" id="PIRSF026631">
    <property type="entry name" value="UCP026631"/>
    <property type="match status" value="1"/>
</dbReference>
<dbReference type="InterPro" id="IPR014529">
    <property type="entry name" value="UCP026631"/>
</dbReference>
<feature type="transmembrane region" description="Helical" evidence="1">
    <location>
        <begin position="196"/>
        <end position="214"/>
    </location>
</feature>
<reference evidence="3 4" key="1">
    <citation type="submission" date="2019-07" db="EMBL/GenBank/DDBJ databases">
        <title>Flavobacterium sp. nov., isolated from glacier ice.</title>
        <authorList>
            <person name="Liu Q."/>
            <person name="Xin Y.-H."/>
        </authorList>
    </citation>
    <scope>NUCLEOTIDE SEQUENCE [LARGE SCALE GENOMIC DNA]</scope>
    <source>
        <strain evidence="3 4">ZT4R6</strain>
    </source>
</reference>
<feature type="transmembrane region" description="Helical" evidence="1">
    <location>
        <begin position="236"/>
        <end position="258"/>
    </location>
</feature>
<feature type="domain" description="YdbS-like PH" evidence="2">
    <location>
        <begin position="77"/>
        <end position="149"/>
    </location>
</feature>
<feature type="transmembrane region" description="Helical" evidence="1">
    <location>
        <begin position="398"/>
        <end position="417"/>
    </location>
</feature>
<feature type="transmembrane region" description="Helical" evidence="1">
    <location>
        <begin position="12"/>
        <end position="36"/>
    </location>
</feature>
<evidence type="ECO:0000313" key="4">
    <source>
        <dbReference type="Proteomes" id="UP000320643"/>
    </source>
</evidence>
<protein>
    <submittedName>
        <fullName evidence="3">PH domain-containing protein</fullName>
    </submittedName>
</protein>
<dbReference type="PANTHER" id="PTHR34473">
    <property type="entry name" value="UPF0699 TRANSMEMBRANE PROTEIN YDBS"/>
    <property type="match status" value="1"/>
</dbReference>
<keyword evidence="1" id="KW-1133">Transmembrane helix</keyword>
<sequence>MNSNFSQPQRQSLIGVVVMFADTFQGTARALWPFLIVWVWKINQYNKLYIGLAVGGVMLLVAIIAYLKYLNFTFFLDEQNEEFVVRKGILNKSRIAIPLDKIQQVNINQSFIQRLIGVHALEVDTAGSNGKEVSIRAIKESLAVSLKERLLEGVRDAVIDDDEFNSKTSYSRQTINKPFIQISFLSLVKTGITSNYIRSFAVLLAFMITIFQNLEEFINVTGYDDSPLDDYINAEVLLKFITFIIGAIIFLTLIVNLVRTIVRYYNFRITKQQNGLLLSYGLLNTKNTIIRPEKVQVVTVGRNYFQKKFNLNDLKIRQASGTEANDKDQKKTAIEIPGCSENEKNMLLQFLLEKIPEKGVVVKPNLRKIIFESFKLLVIPIGIYFLFAFKIEPSVKDYIIFVPIYGVFAAILIYFAFRNSRLFVSDDFIIKQSGAWDIDNDYIAPHKIQSVSLKQFFWQKGSDVGVVTLHTAGGTISFGLANFTKLNELVNYWLWQVETTDKHWM</sequence>
<dbReference type="InterPro" id="IPR005182">
    <property type="entry name" value="YdbS-like_PH"/>
</dbReference>
<organism evidence="3 4">
    <name type="scientific">Flavobacterium zepuense</name>
    <dbReference type="NCBI Taxonomy" id="2593302"/>
    <lineage>
        <taxon>Bacteria</taxon>
        <taxon>Pseudomonadati</taxon>
        <taxon>Bacteroidota</taxon>
        <taxon>Flavobacteriia</taxon>
        <taxon>Flavobacteriales</taxon>
        <taxon>Flavobacteriaceae</taxon>
        <taxon>Flavobacterium</taxon>
    </lineage>
</organism>
<comment type="caution">
    <text evidence="3">The sequence shown here is derived from an EMBL/GenBank/DDBJ whole genome shotgun (WGS) entry which is preliminary data.</text>
</comment>
<evidence type="ECO:0000256" key="1">
    <source>
        <dbReference type="SAM" id="Phobius"/>
    </source>
</evidence>
<name>A0A552V5J8_9FLAO</name>
<proteinExistence type="predicted"/>
<dbReference type="OrthoDB" id="1049931at2"/>
<evidence type="ECO:0000259" key="2">
    <source>
        <dbReference type="Pfam" id="PF03703"/>
    </source>
</evidence>
<dbReference type="Pfam" id="PF03703">
    <property type="entry name" value="bPH_2"/>
    <property type="match status" value="3"/>
</dbReference>
<keyword evidence="1" id="KW-0812">Transmembrane</keyword>
<keyword evidence="4" id="KW-1185">Reference proteome</keyword>
<keyword evidence="1" id="KW-0472">Membrane</keyword>
<dbReference type="PANTHER" id="PTHR34473:SF2">
    <property type="entry name" value="UPF0699 TRANSMEMBRANE PROTEIN YDBT"/>
    <property type="match status" value="1"/>
</dbReference>